<dbReference type="Pfam" id="PF07587">
    <property type="entry name" value="PSD1"/>
    <property type="match status" value="1"/>
</dbReference>
<accession>A0A7M2X3N6</accession>
<dbReference type="InterPro" id="IPR036909">
    <property type="entry name" value="Cyt_c-like_dom_sf"/>
</dbReference>
<reference evidence="5 6" key="1">
    <citation type="submission" date="2020-10" db="EMBL/GenBank/DDBJ databases">
        <title>Wide distribution of Phycisphaera-like planctomycetes from WD2101 soil group in peatlands and genome analysis of the first cultivated representative.</title>
        <authorList>
            <person name="Dedysh S.N."/>
            <person name="Beletsky A.V."/>
            <person name="Ivanova A."/>
            <person name="Kulichevskaya I.S."/>
            <person name="Suzina N.E."/>
            <person name="Philippov D.A."/>
            <person name="Rakitin A.L."/>
            <person name="Mardanov A.V."/>
            <person name="Ravin N.V."/>
        </authorList>
    </citation>
    <scope>NUCLEOTIDE SEQUENCE [LARGE SCALE GENOMIC DNA]</scope>
    <source>
        <strain evidence="5 6">M1803</strain>
    </source>
</reference>
<proteinExistence type="predicted"/>
<dbReference type="Pfam" id="PF07583">
    <property type="entry name" value="PSCyt2"/>
    <property type="match status" value="1"/>
</dbReference>
<dbReference type="InterPro" id="IPR011429">
    <property type="entry name" value="Cyt_c_Planctomycete-type"/>
</dbReference>
<dbReference type="KEGG" id="hbs:IPV69_08515"/>
<feature type="domain" description="DUF1553" evidence="3">
    <location>
        <begin position="729"/>
        <end position="985"/>
    </location>
</feature>
<dbReference type="EMBL" id="CP063458">
    <property type="protein sequence ID" value="QOV91380.1"/>
    <property type="molecule type" value="Genomic_DNA"/>
</dbReference>
<dbReference type="Pfam" id="PF07635">
    <property type="entry name" value="PSCyt1"/>
    <property type="match status" value="1"/>
</dbReference>
<dbReference type="PANTHER" id="PTHR35889">
    <property type="entry name" value="CYCLOINULO-OLIGOSACCHARIDE FRUCTANOTRANSFERASE-RELATED"/>
    <property type="match status" value="1"/>
</dbReference>
<sequence>MNRTLQSRLVVRLAIVALFSGLFEVGSTAGTATSGNVAVPETVQFNRDVRPILSDNCYFCHGFDKNKRKADLRLDTQDGQRTKRDEGTPIVPGKPADSLLIQKIISKDPDEVMPPADHPKRLSERDIAVLTKWVEQGATFEGHWAYIAPKRPATPEIRSDFVRTPIDAFIAQRLQAEGLPTSPEADRTTLIRRLTFDLTGLPPSVAEVQAFVDDRSPQAYENVVDRLLASPRFGERMAMYWLDLVRYADTIGYHSDNPMNVSPYREWVVHAFNANMPFDRFTVAQLAGDLLPNATIEQKVASGYNRLLQTTEEGGAQAKEYLVKNLTDRVRNYSTVWLGQTVGCAQCHDHKFDPIGTKDFYTMGAFFADVQEAPIGRREAGMPVPSPQQQTELNRLDAAIAAAKAKMSESTPALVVGQAEWEKKLEGDVAAVGWTTLTPTDVKSGRTALFEPATGIVRIQRAKTAFPKNDTYVVTAAIPAGGITAIRLEAMTDESFPANGPGLAPNGNFVLTEVTASIVDPKKDKKDRKNATRDLKLVRASADHSQDTFPIAHAIDGKKDTGWAVLPETGKPHEAVLEFEKPVIAAAGEQLIVTLDFASVFPQHQIGKFCLSATTNPAPAGLKSVPPAVTKVLEVAEAKRSPQQKAAIAEYYRSIAPELAGLRTEIADMERQKADMLKTVPTCLVSTAGAPRTVRILDRGNWQDEAGPEVQPAIPEVLGKLPVEGRRATRLDLAEWTVRKDNPLTSRVFVNRAWKLFFGQGLSKVLDDIGFQGEWPTHPELLDWLAVDFAENGWDIKRFIRQLVTSSTYRQSSVATAVMKEKDPYNRLYARQSRFRIDAEMVRDNALAVSGMLVEKIGGKSVFPYQPRGYWFALNFPTREWQNDTGDGLYRRGLYTHWQRSFPHPSLLAFDAPSREEATCERARSNIPQQALVLLNDPTYVEAARVLASKVVAQPGDEIAKLNWGFTQATSRKPTAEELGVFVELLGKHRAEYAADTEAAKQLLSIGSAALPAEVVASELAAWTSVTRVMLNLSEVITRY</sequence>
<feature type="domain" description="DUF1549" evidence="2">
    <location>
        <begin position="165"/>
        <end position="371"/>
    </location>
</feature>
<gene>
    <name evidence="5" type="ORF">IPV69_08515</name>
</gene>
<evidence type="ECO:0000259" key="4">
    <source>
        <dbReference type="Pfam" id="PF07635"/>
    </source>
</evidence>
<evidence type="ECO:0000256" key="1">
    <source>
        <dbReference type="SAM" id="SignalP"/>
    </source>
</evidence>
<feature type="signal peptide" evidence="1">
    <location>
        <begin position="1"/>
        <end position="29"/>
    </location>
</feature>
<evidence type="ECO:0000313" key="6">
    <source>
        <dbReference type="Proteomes" id="UP000593765"/>
    </source>
</evidence>
<organism evidence="5 6">
    <name type="scientific">Humisphaera borealis</name>
    <dbReference type="NCBI Taxonomy" id="2807512"/>
    <lineage>
        <taxon>Bacteria</taxon>
        <taxon>Pseudomonadati</taxon>
        <taxon>Planctomycetota</taxon>
        <taxon>Phycisphaerae</taxon>
        <taxon>Tepidisphaerales</taxon>
        <taxon>Tepidisphaeraceae</taxon>
        <taxon>Humisphaera</taxon>
    </lineage>
</organism>
<keyword evidence="6" id="KW-1185">Reference proteome</keyword>
<name>A0A7M2X3N6_9BACT</name>
<dbReference type="GO" id="GO:0020037">
    <property type="term" value="F:heme binding"/>
    <property type="evidence" value="ECO:0007669"/>
    <property type="project" value="InterPro"/>
</dbReference>
<keyword evidence="1" id="KW-0732">Signal</keyword>
<dbReference type="PANTHER" id="PTHR35889:SF3">
    <property type="entry name" value="F-BOX DOMAIN-CONTAINING PROTEIN"/>
    <property type="match status" value="1"/>
</dbReference>
<evidence type="ECO:0000259" key="3">
    <source>
        <dbReference type="Pfam" id="PF07587"/>
    </source>
</evidence>
<feature type="chain" id="PRO_5034151646" evidence="1">
    <location>
        <begin position="30"/>
        <end position="1040"/>
    </location>
</feature>
<dbReference type="SUPFAM" id="SSF46626">
    <property type="entry name" value="Cytochrome c"/>
    <property type="match status" value="1"/>
</dbReference>
<evidence type="ECO:0000259" key="2">
    <source>
        <dbReference type="Pfam" id="PF07583"/>
    </source>
</evidence>
<dbReference type="RefSeq" id="WP_206294634.1">
    <property type="nucleotide sequence ID" value="NZ_CP063458.1"/>
</dbReference>
<dbReference type="Proteomes" id="UP000593765">
    <property type="component" value="Chromosome"/>
</dbReference>
<protein>
    <submittedName>
        <fullName evidence="5">PSD1 domain-containing protein</fullName>
    </submittedName>
</protein>
<dbReference type="GO" id="GO:0009055">
    <property type="term" value="F:electron transfer activity"/>
    <property type="evidence" value="ECO:0007669"/>
    <property type="project" value="InterPro"/>
</dbReference>
<evidence type="ECO:0000313" key="5">
    <source>
        <dbReference type="EMBL" id="QOV91380.1"/>
    </source>
</evidence>
<feature type="domain" description="Cytochrome C Planctomycete-type" evidence="4">
    <location>
        <begin position="57"/>
        <end position="117"/>
    </location>
</feature>
<dbReference type="InterPro" id="IPR022655">
    <property type="entry name" value="DUF1553"/>
</dbReference>
<dbReference type="InterPro" id="IPR011444">
    <property type="entry name" value="DUF1549"/>
</dbReference>
<dbReference type="AlphaFoldDB" id="A0A7M2X3N6"/>